<dbReference type="OrthoDB" id="5405751at2"/>
<evidence type="ECO:0000313" key="3">
    <source>
        <dbReference type="Proteomes" id="UP000032869"/>
    </source>
</evidence>
<keyword evidence="3" id="KW-1185">Reference proteome</keyword>
<dbReference type="Proteomes" id="UP000032874">
    <property type="component" value="Unassembled WGS sequence"/>
</dbReference>
<reference evidence="3 4" key="1">
    <citation type="submission" date="2014-08" db="EMBL/GenBank/DDBJ databases">
        <title>Genome sequences of NCPPB Pectobacterium isolates.</title>
        <authorList>
            <person name="Glover R.H."/>
            <person name="Sapp M."/>
            <person name="Elphinstone J."/>
        </authorList>
    </citation>
    <scope>NUCLEOTIDE SEQUENCE [LARGE SCALE GENOMIC DNA]</scope>
    <source>
        <strain evidence="2 3">NCPPB 2793</strain>
        <strain evidence="1 4">NCPPB 2795</strain>
    </source>
</reference>
<dbReference type="Pfam" id="PF07191">
    <property type="entry name" value="Zn_ribbon_6"/>
    <property type="match status" value="1"/>
</dbReference>
<dbReference type="InterPro" id="IPR029037">
    <property type="entry name" value="DUF1407/YfgJ-like_sf"/>
</dbReference>
<dbReference type="Proteomes" id="UP000032869">
    <property type="component" value="Unassembled WGS sequence"/>
</dbReference>
<dbReference type="EMBL" id="JQHM01000013">
    <property type="protein sequence ID" value="KFX02600.1"/>
    <property type="molecule type" value="Genomic_DNA"/>
</dbReference>
<sequence>MDAICPHCHSVMGWQTGNTFQCTACQQHYLREATCPECKHLLQELKACGAVDYFCQQHGMISKRQVVFSYTLAD</sequence>
<dbReference type="Gene3D" id="2.10.290.10">
    <property type="entry name" value="YfgJ-like"/>
    <property type="match status" value="1"/>
</dbReference>
<comment type="caution">
    <text evidence="1">The sequence shown here is derived from an EMBL/GenBank/DDBJ whole genome shotgun (WGS) entry which is preliminary data.</text>
</comment>
<gene>
    <name evidence="2" type="ORF">JV35_14810</name>
    <name evidence="1" type="ORF">KP22_17995</name>
</gene>
<proteinExistence type="predicted"/>
<accession>A0A093RII5</accession>
<dbReference type="eggNOG" id="COG1198">
    <property type="taxonomic scope" value="Bacteria"/>
</dbReference>
<dbReference type="RefSeq" id="WP_039306187.1">
    <property type="nucleotide sequence ID" value="NZ_JQHL01000007.1"/>
</dbReference>
<dbReference type="AlphaFoldDB" id="A0A093RII5"/>
<evidence type="ECO:0000313" key="1">
    <source>
        <dbReference type="EMBL" id="KFX02600.1"/>
    </source>
</evidence>
<evidence type="ECO:0008006" key="5">
    <source>
        <dbReference type="Google" id="ProtNLM"/>
    </source>
</evidence>
<dbReference type="STRING" id="55207.KP22_17995"/>
<dbReference type="EMBL" id="JQHL01000007">
    <property type="protein sequence ID" value="KFX19319.1"/>
    <property type="molecule type" value="Genomic_DNA"/>
</dbReference>
<dbReference type="SUPFAM" id="SSF161187">
    <property type="entry name" value="YfgJ-like"/>
    <property type="match status" value="1"/>
</dbReference>
<evidence type="ECO:0000313" key="4">
    <source>
        <dbReference type="Proteomes" id="UP000032874"/>
    </source>
</evidence>
<dbReference type="InterPro" id="IPR010807">
    <property type="entry name" value="YfgJ-like"/>
</dbReference>
<organism evidence="1 4">
    <name type="scientific">Pectobacterium betavasculorum</name>
    <dbReference type="NCBI Taxonomy" id="55207"/>
    <lineage>
        <taxon>Bacteria</taxon>
        <taxon>Pseudomonadati</taxon>
        <taxon>Pseudomonadota</taxon>
        <taxon>Gammaproteobacteria</taxon>
        <taxon>Enterobacterales</taxon>
        <taxon>Pectobacteriaceae</taxon>
        <taxon>Pectobacterium</taxon>
    </lineage>
</organism>
<evidence type="ECO:0000313" key="2">
    <source>
        <dbReference type="EMBL" id="KFX19319.1"/>
    </source>
</evidence>
<name>A0A093RII5_9GAMM</name>
<protein>
    <recommendedName>
        <fullName evidence="5">Primosomal protein N' (Replication factor Y)-superfamily II helicase</fullName>
    </recommendedName>
</protein>